<comment type="caution">
    <text evidence="8">The sequence shown here is derived from an EMBL/GenBank/DDBJ whole genome shotgun (WGS) entry which is preliminary data.</text>
</comment>
<dbReference type="RefSeq" id="WP_331218583.1">
    <property type="nucleotide sequence ID" value="NZ_JAZGQK010000043.1"/>
</dbReference>
<evidence type="ECO:0000256" key="1">
    <source>
        <dbReference type="ARBA" id="ARBA00012771"/>
    </source>
</evidence>
<evidence type="ECO:0000313" key="8">
    <source>
        <dbReference type="EMBL" id="MEE6263790.1"/>
    </source>
</evidence>
<evidence type="ECO:0000256" key="5">
    <source>
        <dbReference type="ARBA" id="ARBA00048391"/>
    </source>
</evidence>
<dbReference type="PANTHER" id="PTHR18895">
    <property type="entry name" value="HEMK METHYLTRANSFERASE"/>
    <property type="match status" value="1"/>
</dbReference>
<dbReference type="Gene3D" id="3.40.50.150">
    <property type="entry name" value="Vaccinia Virus protein VP39"/>
    <property type="match status" value="1"/>
</dbReference>
<evidence type="ECO:0000256" key="4">
    <source>
        <dbReference type="ARBA" id="ARBA00022691"/>
    </source>
</evidence>
<proteinExistence type="predicted"/>
<keyword evidence="2" id="KW-0489">Methyltransferase</keyword>
<dbReference type="EC" id="2.1.1.297" evidence="1"/>
<evidence type="ECO:0000256" key="3">
    <source>
        <dbReference type="ARBA" id="ARBA00022679"/>
    </source>
</evidence>
<keyword evidence="4" id="KW-0949">S-adenosyl-L-methionine</keyword>
<keyword evidence="3" id="KW-0808">Transferase</keyword>
<organism evidence="8 9">
    <name type="scientific">Plantactinospora sonchi</name>
    <dbReference type="NCBI Taxonomy" id="1544735"/>
    <lineage>
        <taxon>Bacteria</taxon>
        <taxon>Bacillati</taxon>
        <taxon>Actinomycetota</taxon>
        <taxon>Actinomycetes</taxon>
        <taxon>Micromonosporales</taxon>
        <taxon>Micromonosporaceae</taxon>
        <taxon>Plantactinospora</taxon>
    </lineage>
</organism>
<dbReference type="PANTHER" id="PTHR18895:SF74">
    <property type="entry name" value="MTRF1L RELEASE FACTOR GLUTAMINE METHYLTRANSFERASE"/>
    <property type="match status" value="1"/>
</dbReference>
<reference evidence="8 9" key="1">
    <citation type="submission" date="2024-01" db="EMBL/GenBank/DDBJ databases">
        <title>Genome insights into Plantactinospora sonchi sp. nov.</title>
        <authorList>
            <person name="Wang L."/>
        </authorList>
    </citation>
    <scope>NUCLEOTIDE SEQUENCE [LARGE SCALE GENOMIC DNA]</scope>
    <source>
        <strain evidence="8 9">NEAU-QY2</strain>
    </source>
</reference>
<dbReference type="SUPFAM" id="SSF53335">
    <property type="entry name" value="S-adenosyl-L-methionine-dependent methyltransferases"/>
    <property type="match status" value="1"/>
</dbReference>
<dbReference type="NCBIfam" id="TIGR03704">
    <property type="entry name" value="PrmC_rel_meth"/>
    <property type="match status" value="1"/>
</dbReference>
<dbReference type="NCBIfam" id="TIGR00536">
    <property type="entry name" value="hemK_fam"/>
    <property type="match status" value="1"/>
</dbReference>
<dbReference type="InterPro" id="IPR029063">
    <property type="entry name" value="SAM-dependent_MTases_sf"/>
</dbReference>
<protein>
    <recommendedName>
        <fullName evidence="1">peptide chain release factor N(5)-glutamine methyltransferase</fullName>
        <ecNumber evidence="1">2.1.1.297</ecNumber>
    </recommendedName>
</protein>
<evidence type="ECO:0000313" key="9">
    <source>
        <dbReference type="Proteomes" id="UP001332243"/>
    </source>
</evidence>
<dbReference type="InterPro" id="IPR050320">
    <property type="entry name" value="N5-glutamine_MTase"/>
</dbReference>
<dbReference type="EMBL" id="JAZGQK010000043">
    <property type="protein sequence ID" value="MEE6263790.1"/>
    <property type="molecule type" value="Genomic_DNA"/>
</dbReference>
<dbReference type="Pfam" id="PF05175">
    <property type="entry name" value="MTS"/>
    <property type="match status" value="1"/>
</dbReference>
<sequence>MFPSGFSTTRGCRTTTSAAEPTESDPAAAVGQAADPGPAIAVEAGAATAADTAAIVERLRAAGCVFAEDEAQLLIDSAPSPVVLRQMVERRVAGLPLEHIVGWVDFCGLRIAVDPGVFVPRRRTELLARQAATLAVRGATVLDLGCGSGAIGVAVANLVAGVELHASDVDPAAVRCALRNLAPLGGQVYAGDLYDALPAGLRGRIDVLVANVPYVPTGAVELLPPEARLHEPLVALDGGPDGLDVLRRVATGAREWLAPGGHLLLETSRAQVADALDALTGAGLTPTVVSDEELLGTAVIGRR</sequence>
<accession>A0ABU7S4Q7</accession>
<gene>
    <name evidence="8" type="ORF">V1633_35620</name>
</gene>
<dbReference type="InterPro" id="IPR004556">
    <property type="entry name" value="HemK-like"/>
</dbReference>
<feature type="compositionally biased region" description="Polar residues" evidence="6">
    <location>
        <begin position="1"/>
        <end position="19"/>
    </location>
</feature>
<dbReference type="Proteomes" id="UP001332243">
    <property type="component" value="Unassembled WGS sequence"/>
</dbReference>
<name>A0ABU7S4Q7_9ACTN</name>
<dbReference type="CDD" id="cd02440">
    <property type="entry name" value="AdoMet_MTases"/>
    <property type="match status" value="1"/>
</dbReference>
<dbReference type="InterPro" id="IPR007848">
    <property type="entry name" value="Small_mtfrase_dom"/>
</dbReference>
<comment type="catalytic activity">
    <reaction evidence="5">
        <text>L-glutaminyl-[peptide chain release factor] + S-adenosyl-L-methionine = N(5)-methyl-L-glutaminyl-[peptide chain release factor] + S-adenosyl-L-homocysteine + H(+)</text>
        <dbReference type="Rhea" id="RHEA:42896"/>
        <dbReference type="Rhea" id="RHEA-COMP:10271"/>
        <dbReference type="Rhea" id="RHEA-COMP:10272"/>
        <dbReference type="ChEBI" id="CHEBI:15378"/>
        <dbReference type="ChEBI" id="CHEBI:30011"/>
        <dbReference type="ChEBI" id="CHEBI:57856"/>
        <dbReference type="ChEBI" id="CHEBI:59789"/>
        <dbReference type="ChEBI" id="CHEBI:61891"/>
        <dbReference type="EC" id="2.1.1.297"/>
    </reaction>
</comment>
<dbReference type="InterPro" id="IPR022446">
    <property type="entry name" value="MeTrfrase_put"/>
</dbReference>
<keyword evidence="9" id="KW-1185">Reference proteome</keyword>
<feature type="region of interest" description="Disordered" evidence="6">
    <location>
        <begin position="1"/>
        <end position="33"/>
    </location>
</feature>
<evidence type="ECO:0000256" key="2">
    <source>
        <dbReference type="ARBA" id="ARBA00022603"/>
    </source>
</evidence>
<evidence type="ECO:0000259" key="7">
    <source>
        <dbReference type="Pfam" id="PF05175"/>
    </source>
</evidence>
<evidence type="ECO:0000256" key="6">
    <source>
        <dbReference type="SAM" id="MobiDB-lite"/>
    </source>
</evidence>
<feature type="domain" description="Methyltransferase small" evidence="7">
    <location>
        <begin position="111"/>
        <end position="216"/>
    </location>
</feature>